<sequence length="253" mass="28761">MERKPSKRPLRPAAVRIALHLDRHPTIDYLPLNSQQREPATGSWTAMHRNHEKRQLVDIQQVKNDSLLDLNSLSAISNPYVAHPIAVYYYHKRAFFVQEHVALSVLELAPLCEHQIAYIFTQVLSGLQYLLVLGIGFQVTQVRTTVTGDIKMVLDWSYEPNISPVFRLAGTSYLADFLRNMFGELRGGCRNWSAEACDFVTILEAGYLPASTHPFLSRTLSIRSVAWFVMQRKLAALPPRQIDLRGSCLDRNS</sequence>
<keyword evidence="2" id="KW-1185">Reference proteome</keyword>
<reference evidence="1 2" key="1">
    <citation type="journal article" date="2019" name="Appl. Microbiol. Biotechnol.">
        <title>Genome sequence of Isaria javanica and comparative genome analysis insights into family S53 peptidase evolution in fungal entomopathogens.</title>
        <authorList>
            <person name="Lin R."/>
            <person name="Zhang X."/>
            <person name="Xin B."/>
            <person name="Zou M."/>
            <person name="Gao Y."/>
            <person name="Qin F."/>
            <person name="Hu Q."/>
            <person name="Xie B."/>
            <person name="Cheng X."/>
        </authorList>
    </citation>
    <scope>NUCLEOTIDE SEQUENCE [LARGE SCALE GENOMIC DNA]</scope>
    <source>
        <strain evidence="1 2">IJ1G</strain>
    </source>
</reference>
<dbReference type="SUPFAM" id="SSF56112">
    <property type="entry name" value="Protein kinase-like (PK-like)"/>
    <property type="match status" value="1"/>
</dbReference>
<protein>
    <submittedName>
        <fullName evidence="1">Uncharacterized protein</fullName>
    </submittedName>
</protein>
<dbReference type="EMBL" id="SPUK01000030">
    <property type="protein sequence ID" value="TQV90263.1"/>
    <property type="molecule type" value="Genomic_DNA"/>
</dbReference>
<dbReference type="AlphaFoldDB" id="A0A545ULB9"/>
<proteinExistence type="predicted"/>
<gene>
    <name evidence="1" type="ORF">IF1G_11096</name>
</gene>
<organism evidence="1 2">
    <name type="scientific">Cordyceps javanica</name>
    <dbReference type="NCBI Taxonomy" id="43265"/>
    <lineage>
        <taxon>Eukaryota</taxon>
        <taxon>Fungi</taxon>
        <taxon>Dikarya</taxon>
        <taxon>Ascomycota</taxon>
        <taxon>Pezizomycotina</taxon>
        <taxon>Sordariomycetes</taxon>
        <taxon>Hypocreomycetidae</taxon>
        <taxon>Hypocreales</taxon>
        <taxon>Cordycipitaceae</taxon>
        <taxon>Cordyceps</taxon>
    </lineage>
</organism>
<comment type="caution">
    <text evidence="1">The sequence shown here is derived from an EMBL/GenBank/DDBJ whole genome shotgun (WGS) entry which is preliminary data.</text>
</comment>
<dbReference type="Proteomes" id="UP000315783">
    <property type="component" value="Unassembled WGS sequence"/>
</dbReference>
<evidence type="ECO:0000313" key="2">
    <source>
        <dbReference type="Proteomes" id="UP000315783"/>
    </source>
</evidence>
<evidence type="ECO:0000313" key="1">
    <source>
        <dbReference type="EMBL" id="TQV90263.1"/>
    </source>
</evidence>
<name>A0A545ULB9_9HYPO</name>
<dbReference type="STRING" id="43265.A0A545ULB9"/>
<accession>A0A545ULB9</accession>
<dbReference type="InterPro" id="IPR011009">
    <property type="entry name" value="Kinase-like_dom_sf"/>
</dbReference>